<feature type="compositionally biased region" description="Basic and acidic residues" evidence="7">
    <location>
        <begin position="1576"/>
        <end position="1585"/>
    </location>
</feature>
<dbReference type="InterPro" id="IPR015421">
    <property type="entry name" value="PyrdxlP-dep_Trfase_major"/>
</dbReference>
<dbReference type="PRINTS" id="PR00834">
    <property type="entry name" value="PROTEASES2C"/>
</dbReference>
<evidence type="ECO:0000256" key="7">
    <source>
        <dbReference type="SAM" id="MobiDB-lite"/>
    </source>
</evidence>
<dbReference type="SUPFAM" id="SSF51905">
    <property type="entry name" value="FAD/NAD(P)-binding domain"/>
    <property type="match status" value="1"/>
</dbReference>
<dbReference type="Proteomes" id="UP001642464">
    <property type="component" value="Unassembled WGS sequence"/>
</dbReference>
<gene>
    <name evidence="9" type="ORF">SCF082_LOCUS5094</name>
</gene>
<dbReference type="InterPro" id="IPR015424">
    <property type="entry name" value="PyrdxlP-dep_Trfase"/>
</dbReference>
<evidence type="ECO:0000256" key="5">
    <source>
        <dbReference type="ARBA" id="ARBA00022917"/>
    </source>
</evidence>
<keyword evidence="3" id="KW-0547">Nucleotide-binding</keyword>
<keyword evidence="4" id="KW-0067">ATP-binding</keyword>
<dbReference type="SMART" id="SM00228">
    <property type="entry name" value="PDZ"/>
    <property type="match status" value="1"/>
</dbReference>
<dbReference type="Pfam" id="PF00155">
    <property type="entry name" value="Aminotran_1_2"/>
    <property type="match status" value="1"/>
</dbReference>
<evidence type="ECO:0000256" key="1">
    <source>
        <dbReference type="ARBA" id="ARBA00010541"/>
    </source>
</evidence>
<dbReference type="Gene3D" id="3.90.740.10">
    <property type="entry name" value="Valyl/Leucyl/Isoleucyl-tRNA synthetase, editing domain"/>
    <property type="match status" value="1"/>
</dbReference>
<name>A0ABP0I5B6_9DINO</name>
<dbReference type="Pfam" id="PF13180">
    <property type="entry name" value="PDZ_2"/>
    <property type="match status" value="1"/>
</dbReference>
<dbReference type="InterPro" id="IPR015422">
    <property type="entry name" value="PyrdxlP-dep_Trfase_small"/>
</dbReference>
<comment type="caution">
    <text evidence="9">The sequence shown here is derived from an EMBL/GenBank/DDBJ whole genome shotgun (WGS) entry which is preliminary data.</text>
</comment>
<evidence type="ECO:0000256" key="4">
    <source>
        <dbReference type="ARBA" id="ARBA00022840"/>
    </source>
</evidence>
<feature type="region of interest" description="Disordered" evidence="7">
    <location>
        <begin position="1565"/>
        <end position="1585"/>
    </location>
</feature>
<dbReference type="InterPro" id="IPR014729">
    <property type="entry name" value="Rossmann-like_a/b/a_fold"/>
</dbReference>
<feature type="domain" description="PDZ" evidence="8">
    <location>
        <begin position="1897"/>
        <end position="1952"/>
    </location>
</feature>
<keyword evidence="5" id="KW-0648">Protein biosynthesis</keyword>
<dbReference type="InterPro" id="IPR036188">
    <property type="entry name" value="FAD/NAD-bd_sf"/>
</dbReference>
<dbReference type="PANTHER" id="PTHR42780">
    <property type="entry name" value="SOLEUCYL-TRNA SYNTHETASE"/>
    <property type="match status" value="1"/>
</dbReference>
<dbReference type="SUPFAM" id="SSF50677">
    <property type="entry name" value="ValRS/IleRS/LeuRS editing domain"/>
    <property type="match status" value="1"/>
</dbReference>
<dbReference type="SUPFAM" id="SSF50494">
    <property type="entry name" value="Trypsin-like serine proteases"/>
    <property type="match status" value="1"/>
</dbReference>
<dbReference type="InterPro" id="IPR009003">
    <property type="entry name" value="Peptidase_S1_PA"/>
</dbReference>
<dbReference type="InterPro" id="IPR004839">
    <property type="entry name" value="Aminotransferase_I/II_large"/>
</dbReference>
<dbReference type="SUPFAM" id="SSF53383">
    <property type="entry name" value="PLP-dependent transferases"/>
    <property type="match status" value="1"/>
</dbReference>
<comment type="similarity">
    <text evidence="1">Belongs to the peptidase S1C family.</text>
</comment>
<dbReference type="InterPro" id="IPR023586">
    <property type="entry name" value="Ile-tRNA-ligase_type2"/>
</dbReference>
<dbReference type="PANTHER" id="PTHR42780:SF1">
    <property type="entry name" value="ISOLEUCINE--TRNA LIGASE, CYTOPLASMIC"/>
    <property type="match status" value="1"/>
</dbReference>
<evidence type="ECO:0000313" key="9">
    <source>
        <dbReference type="EMBL" id="CAK8997131.1"/>
    </source>
</evidence>
<dbReference type="Gene3D" id="2.40.10.120">
    <property type="match status" value="1"/>
</dbReference>
<keyword evidence="2" id="KW-0436">Ligase</keyword>
<evidence type="ECO:0000256" key="3">
    <source>
        <dbReference type="ARBA" id="ARBA00022741"/>
    </source>
</evidence>
<dbReference type="Gene3D" id="3.40.640.10">
    <property type="entry name" value="Type I PLP-dependent aspartate aminotransferase-like (Major domain)"/>
    <property type="match status" value="1"/>
</dbReference>
<accession>A0ABP0I5B6</accession>
<dbReference type="InterPro" id="IPR036034">
    <property type="entry name" value="PDZ_sf"/>
</dbReference>
<dbReference type="Pfam" id="PF00133">
    <property type="entry name" value="tRNA-synt_1"/>
    <property type="match status" value="1"/>
</dbReference>
<evidence type="ECO:0000259" key="8">
    <source>
        <dbReference type="PROSITE" id="PS50106"/>
    </source>
</evidence>
<evidence type="ECO:0000256" key="6">
    <source>
        <dbReference type="ARBA" id="ARBA00023146"/>
    </source>
</evidence>
<sequence length="2085" mass="234716">MALELIPYKDEKQDFSATGAKAGALCSTTHVDCHLVIPGTQEVLTLPLQICTKIQELKHALSAKLGYIEHSEISFVVKQGCTYKRLQESDQVMKRMSVHGIKSFRPPRHRYPHPYGIIGAGYNGIKTALFLLRDNQKDFTIFDRYDKVGGHAWLESANKTTRLQTEFATYHIWYGQDFSYPGIEKCGGPPVDWEVWPSRDRVIEHFELCAREYGIYAHCQLSVDVESVDLIGREKKDDRAFQLSCRPVLPHRKDCQGGEKLDHQEQATEAGYAGAFRTDKSRKSFVFTCSCYCIWPGNLINPRQIQYVGEELFDGFIEYGVEMRCDYQNVVGKNVIIHGHGAFTMENIRTCCEYGMKHIYLVCRKRNLTCPRVVSWFINQASPPVTGAHCLNLLKVAYRLCGYDPWDMHSVSCNAARTNASFAQKTRFGIGDVYFLAAAYGLMEVVVDNIKRCSSRTVHLESGRKLQDVDVILKCVGMLPDSTVDKVNKMKFLRGCWINGDPRRFTVSDPDGIYAANFAATTIGPGAYNWVQLMKHVWDCPNEWIQLDEAGHLNLPEHYAGDPDPDTPAYFINARHSVGTMFTYSIVSPAYREMTTHFDTYKHFIAHHCCPVDKLLTAALAEWNEYERSWREKGMVPKDAPYIPYPYTKEYIAEQHEASKEGHHDVLKLGIGKYNEECRGIVQRFTSEWRRIVERFGRWIDFDNDYKTMDRSFMERLVDEEIPLTFAPYLLDLIVLSDQVTVEGFCNLLATLLFWGQILLQENSYVLAWTTTPWTLPSNLALCVNPELKCPHLTDGTGMVHPIDDSGCFTKEVPDFLGQHVKAADKDIKEKLKKENKLVFNGTEVHNYPHCWRSDTPLIYRAIPSWFIKVEEAREKLIANNNQTYWVPSFVKEKRFHNWLTEARDWCVSRNRYWGTPIPLWVSSDFEEVVCIGSVAELEQFAGREIKDLHRHFIDDIQIPSQKGKGMLKRVDEVFDCWFESGSMPYGSKHYPFEGKEEFEKSFPAQFIAEGLDQTRGWFYTLMVLGTHLFDSPPFQNLIVNGLVLAADGKKMSKRLKNYPDPQDLFDLLRQPIARGSALLAWWLWKKRRDPYGFDTVVDRRGFNTVKYDLSPVLFGEEARDCLQHWVADMDFPCCEKIQKALAKRMSHPTYGYTILPHEVWRIVGQWLVENQNWPSPPSPECFVFSGTVLSSVGSILRTFTSPGDKVLTMVPLYPPLQTVVSAAGRSLVPYQLPMRKDAQGTCRYEMDVEGLKKVFDQEKVKALILCSPHNPVGRVWTREELEALAKACKERDILVMVDEVWADWCWKPFVPFHPIAKSLGCRCISLGSPTKTWNLAGLHCSYAIIDDAEMLRSFKQYVEPQFLHHCSIFGAEAMRLAYGSKEWMHAVRAYVNANFIYLGEKLKEIQGIQLAEHEATYLAWLDCSGLGLDKNQVHSWLIQAGAQHKMVGKVWFFHPAVIFTKTVGTSSGCLVTLHSNIGDLLQQLSAAEDEFGLQQERSSWQPDKAIGAVLAGIAATQSPGRPRSGPKGLAAKLSKELKGFKLSEEKARKPTKVNKELEEFEKLQNEQLTNSVPEGADKSQSELDNSKLKESWQWLRSKAHKAARQASTVRQHASVLFSKVQQNSQKVQPVKRAKSAWRVIRESWSGTKPRQQLLTFVLAVLLLIAVWPSRSIPQVSGSPEQRMLQLLPEEEARLQMLNDATPGVVYVKGKPALWISEKEEQGAFVPGGTAWIFDNRHVVTSLSNIDQARRGSLKVVLPDRSEVPARVLGVDEGSDLAVLELPAKIALRDALPLGSSAALRLGQDVILIGREATLDMRISKGVVYGLGQPLALSDQPDGHPVQSCIQTDVLMNPINRGGALLNSRGQVIGMAVGPTDEGSVGQAIPADSLRKHIDSIISNGHVTRPSLGMYLAPDGFAEKLGVGGGGVVVQEVIPGSAAKKAGLKAGDIIIAQGDHAVHRMDDLITVLEPFSPGDHFSLTVLRQTAGEGIFAPFSPQVYSKLDLTVKAAFSGVSYSSFTIKVPPGQSVGVDIEETKRDVDAEVVLPEPDQDKLDAFTKALDQFVRMYMLNSGVVRAEPLKFKADL</sequence>
<dbReference type="EMBL" id="CAXAMM010002692">
    <property type="protein sequence ID" value="CAK8997131.1"/>
    <property type="molecule type" value="Genomic_DNA"/>
</dbReference>
<organism evidence="9 10">
    <name type="scientific">Durusdinium trenchii</name>
    <dbReference type="NCBI Taxonomy" id="1381693"/>
    <lineage>
        <taxon>Eukaryota</taxon>
        <taxon>Sar</taxon>
        <taxon>Alveolata</taxon>
        <taxon>Dinophyceae</taxon>
        <taxon>Suessiales</taxon>
        <taxon>Symbiodiniaceae</taxon>
        <taxon>Durusdinium</taxon>
    </lineage>
</organism>
<dbReference type="Gene3D" id="3.50.50.60">
    <property type="entry name" value="FAD/NAD(P)-binding domain"/>
    <property type="match status" value="1"/>
</dbReference>
<proteinExistence type="inferred from homology"/>
<dbReference type="CDD" id="cd00818">
    <property type="entry name" value="IleRS_core"/>
    <property type="match status" value="1"/>
</dbReference>
<dbReference type="Gene3D" id="3.90.1150.10">
    <property type="entry name" value="Aspartate Aminotransferase, domain 1"/>
    <property type="match status" value="1"/>
</dbReference>
<reference evidence="9 10" key="1">
    <citation type="submission" date="2024-02" db="EMBL/GenBank/DDBJ databases">
        <authorList>
            <person name="Chen Y."/>
            <person name="Shah S."/>
            <person name="Dougan E. K."/>
            <person name="Thang M."/>
            <person name="Chan C."/>
        </authorList>
    </citation>
    <scope>NUCLEOTIDE SEQUENCE [LARGE SCALE GENOMIC DNA]</scope>
</reference>
<dbReference type="SUPFAM" id="SSF52374">
    <property type="entry name" value="Nucleotidylyl transferase"/>
    <property type="match status" value="1"/>
</dbReference>
<dbReference type="Gene3D" id="3.40.50.620">
    <property type="entry name" value="HUPs"/>
    <property type="match status" value="2"/>
</dbReference>
<keyword evidence="10" id="KW-1185">Reference proteome</keyword>
<evidence type="ECO:0000313" key="10">
    <source>
        <dbReference type="Proteomes" id="UP001642464"/>
    </source>
</evidence>
<keyword evidence="6" id="KW-0030">Aminoacyl-tRNA synthetase</keyword>
<dbReference type="Pfam" id="PF13365">
    <property type="entry name" value="Trypsin_2"/>
    <property type="match status" value="1"/>
</dbReference>
<dbReference type="Gene3D" id="2.30.42.10">
    <property type="match status" value="1"/>
</dbReference>
<dbReference type="InterPro" id="IPR001478">
    <property type="entry name" value="PDZ"/>
</dbReference>
<dbReference type="InterPro" id="IPR002300">
    <property type="entry name" value="aa-tRNA-synth_Ia"/>
</dbReference>
<dbReference type="CDD" id="cd00609">
    <property type="entry name" value="AAT_like"/>
    <property type="match status" value="1"/>
</dbReference>
<dbReference type="InterPro" id="IPR001940">
    <property type="entry name" value="Peptidase_S1C"/>
</dbReference>
<dbReference type="InterPro" id="IPR009008">
    <property type="entry name" value="Val/Leu/Ile-tRNA-synth_edit"/>
</dbReference>
<dbReference type="SUPFAM" id="SSF50156">
    <property type="entry name" value="PDZ domain-like"/>
    <property type="match status" value="1"/>
</dbReference>
<evidence type="ECO:0000256" key="2">
    <source>
        <dbReference type="ARBA" id="ARBA00022598"/>
    </source>
</evidence>
<protein>
    <submittedName>
        <fullName evidence="9">Cytoplasmic (Isoleucyl-tRNA synthetase) (IRS) (IleRS)</fullName>
    </submittedName>
</protein>
<dbReference type="PROSITE" id="PS50106">
    <property type="entry name" value="PDZ"/>
    <property type="match status" value="1"/>
</dbReference>